<reference evidence="3 4" key="1">
    <citation type="submission" date="2018-08" db="EMBL/GenBank/DDBJ databases">
        <title>Draft genome sequences of two Aspergillus turcosus clinical strains isolated from bronchoalveolar lavage fluid: one azole-susceptible and the other azole-resistant.</title>
        <authorList>
            <person name="Parent-Michaud M."/>
            <person name="Dufresne P.J."/>
            <person name="Fournier E."/>
            <person name="Martineau C."/>
            <person name="Moreira S."/>
            <person name="Perkins V."/>
            <person name="De Repentigny L."/>
            <person name="Dufresne S.F."/>
        </authorList>
    </citation>
    <scope>NUCLEOTIDE SEQUENCE [LARGE SCALE GENOMIC DNA]</scope>
    <source>
        <strain evidence="3">HMR AF 1038</strain>
    </source>
</reference>
<dbReference type="OrthoDB" id="428895at2759"/>
<evidence type="ECO:0000259" key="2">
    <source>
        <dbReference type="Pfam" id="PF00787"/>
    </source>
</evidence>
<sequence length="430" mass="47402">MGAWVWGLLGKCRDVGQLGTEEVGEIRDLGKRAAKILCKMKEEEFSKSQTATQDGGMSDDELDFGNGPTEGDDGAPGRDLDMPDAENDAAVGDELEQAKARLQAKLQGGEDQAPLPADELLKEAATPTESDTVDVATQTKAMLDMIITVIGQYHGQRDLLQARELWEISPEERTLTSSLTLTASVNKSHHHGSQPRDFHPNDEHLSYFPPYTVYHITLRLPLRSFTVAKRYSDVAAFHTNLVKQTNAAPPTPLPSKSWFSNTRNSPAWRAFLNLPSAATASSNGNGSTTSRPSPRGHHRPGNPAGSHAPITDPTLWLDCYRDMKSHLHDARLHLTRRDQETTPQKRSTPLGIRTRTKRACHNHIRTFSFLVHVTEKRHLEQKTSSRTLRKDEQNAGHRDSIYAAGSIVVLLRTLTNILASASSAASTFSP</sequence>
<feature type="region of interest" description="Disordered" evidence="1">
    <location>
        <begin position="276"/>
        <end position="309"/>
    </location>
</feature>
<dbReference type="Gene3D" id="3.30.1520.10">
    <property type="entry name" value="Phox-like domain"/>
    <property type="match status" value="1"/>
</dbReference>
<dbReference type="STRING" id="1245748.A0A397I2L8"/>
<feature type="region of interest" description="Disordered" evidence="1">
    <location>
        <begin position="44"/>
        <end position="86"/>
    </location>
</feature>
<proteinExistence type="predicted"/>
<dbReference type="AlphaFoldDB" id="A0A397I2L8"/>
<protein>
    <recommendedName>
        <fullName evidence="2">PX domain-containing protein</fullName>
    </recommendedName>
</protein>
<dbReference type="Pfam" id="PF00787">
    <property type="entry name" value="PX"/>
    <property type="match status" value="1"/>
</dbReference>
<accession>A0A397I2L8</accession>
<keyword evidence="4" id="KW-1185">Reference proteome</keyword>
<dbReference type="EMBL" id="NIDN02000008">
    <property type="protein sequence ID" value="RLM01126.1"/>
    <property type="molecule type" value="Genomic_DNA"/>
</dbReference>
<dbReference type="Gene3D" id="1.20.58.1070">
    <property type="match status" value="1"/>
</dbReference>
<evidence type="ECO:0000256" key="1">
    <source>
        <dbReference type="SAM" id="MobiDB-lite"/>
    </source>
</evidence>
<feature type="domain" description="PX" evidence="2">
    <location>
        <begin position="223"/>
        <end position="263"/>
    </location>
</feature>
<feature type="region of interest" description="Disordered" evidence="1">
    <location>
        <begin position="334"/>
        <end position="353"/>
    </location>
</feature>
<dbReference type="SUPFAM" id="SSF64268">
    <property type="entry name" value="PX domain"/>
    <property type="match status" value="1"/>
</dbReference>
<evidence type="ECO:0000313" key="3">
    <source>
        <dbReference type="EMBL" id="RLM01126.1"/>
    </source>
</evidence>
<gene>
    <name evidence="3" type="ORF">CFD26_108566</name>
</gene>
<dbReference type="InterPro" id="IPR001683">
    <property type="entry name" value="PX_dom"/>
</dbReference>
<evidence type="ECO:0000313" key="4">
    <source>
        <dbReference type="Proteomes" id="UP000215289"/>
    </source>
</evidence>
<dbReference type="Proteomes" id="UP000215289">
    <property type="component" value="Unassembled WGS sequence"/>
</dbReference>
<organism evidence="3 4">
    <name type="scientific">Aspergillus turcosus</name>
    <dbReference type="NCBI Taxonomy" id="1245748"/>
    <lineage>
        <taxon>Eukaryota</taxon>
        <taxon>Fungi</taxon>
        <taxon>Dikarya</taxon>
        <taxon>Ascomycota</taxon>
        <taxon>Pezizomycotina</taxon>
        <taxon>Eurotiomycetes</taxon>
        <taxon>Eurotiomycetidae</taxon>
        <taxon>Eurotiales</taxon>
        <taxon>Aspergillaceae</taxon>
        <taxon>Aspergillus</taxon>
        <taxon>Aspergillus subgen. Fumigati</taxon>
    </lineage>
</organism>
<dbReference type="GO" id="GO:0035091">
    <property type="term" value="F:phosphatidylinositol binding"/>
    <property type="evidence" value="ECO:0007669"/>
    <property type="project" value="InterPro"/>
</dbReference>
<name>A0A397I2L8_9EURO</name>
<feature type="compositionally biased region" description="Low complexity" evidence="1">
    <location>
        <begin position="276"/>
        <end position="290"/>
    </location>
</feature>
<comment type="caution">
    <text evidence="3">The sequence shown here is derived from an EMBL/GenBank/DDBJ whole genome shotgun (WGS) entry which is preliminary data.</text>
</comment>
<dbReference type="InterPro" id="IPR036871">
    <property type="entry name" value="PX_dom_sf"/>
</dbReference>